<keyword evidence="3" id="KW-1185">Reference proteome</keyword>
<name>A0AA40BZL2_9PEZI</name>
<accession>A0AA40BZL2</accession>
<proteinExistence type="predicted"/>
<organism evidence="2 3">
    <name type="scientific">Immersiella caudata</name>
    <dbReference type="NCBI Taxonomy" id="314043"/>
    <lineage>
        <taxon>Eukaryota</taxon>
        <taxon>Fungi</taxon>
        <taxon>Dikarya</taxon>
        <taxon>Ascomycota</taxon>
        <taxon>Pezizomycotina</taxon>
        <taxon>Sordariomycetes</taxon>
        <taxon>Sordariomycetidae</taxon>
        <taxon>Sordariales</taxon>
        <taxon>Lasiosphaeriaceae</taxon>
        <taxon>Immersiella</taxon>
    </lineage>
</organism>
<evidence type="ECO:0000256" key="1">
    <source>
        <dbReference type="SAM" id="MobiDB-lite"/>
    </source>
</evidence>
<reference evidence="2" key="1">
    <citation type="submission" date="2023-06" db="EMBL/GenBank/DDBJ databases">
        <title>Genome-scale phylogeny and comparative genomics of the fungal order Sordariales.</title>
        <authorList>
            <consortium name="Lawrence Berkeley National Laboratory"/>
            <person name="Hensen N."/>
            <person name="Bonometti L."/>
            <person name="Westerberg I."/>
            <person name="Brannstrom I.O."/>
            <person name="Guillou S."/>
            <person name="Cros-Aarteil S."/>
            <person name="Calhoun S."/>
            <person name="Haridas S."/>
            <person name="Kuo A."/>
            <person name="Mondo S."/>
            <person name="Pangilinan J."/>
            <person name="Riley R."/>
            <person name="Labutti K."/>
            <person name="Andreopoulos B."/>
            <person name="Lipzen A."/>
            <person name="Chen C."/>
            <person name="Yanf M."/>
            <person name="Daum C."/>
            <person name="Ng V."/>
            <person name="Clum A."/>
            <person name="Steindorff A."/>
            <person name="Ohm R."/>
            <person name="Martin F."/>
            <person name="Silar P."/>
            <person name="Natvig D."/>
            <person name="Lalanne C."/>
            <person name="Gautier V."/>
            <person name="Ament-Velasquez S.L."/>
            <person name="Kruys A."/>
            <person name="Hutchinson M.I."/>
            <person name="Powell A.J."/>
            <person name="Barry K."/>
            <person name="Miller A.N."/>
            <person name="Grigoriev I.V."/>
            <person name="Debuchy R."/>
            <person name="Gladieux P."/>
            <person name="Thoren M.H."/>
            <person name="Johannesson H."/>
        </authorList>
    </citation>
    <scope>NUCLEOTIDE SEQUENCE</scope>
    <source>
        <strain evidence="2">CBS 606.72</strain>
    </source>
</reference>
<sequence>MRPTDHNSNPFFSLSYELTRPFFGGKDIDETTKTTFPHRFYHPSTHRLRISRGGDPRHPPEAKTRPVPSSAPQPEAPLHGAATFFGWGRLQPYSVISFSFERSIVRSQHGIPSDILRQFLIARTFLLGSLSIDFRCLGGVSFSTRRSRL</sequence>
<gene>
    <name evidence="2" type="ORF">B0T14DRAFT_206375</name>
</gene>
<feature type="region of interest" description="Disordered" evidence="1">
    <location>
        <begin position="47"/>
        <end position="75"/>
    </location>
</feature>
<dbReference type="Proteomes" id="UP001175000">
    <property type="component" value="Unassembled WGS sequence"/>
</dbReference>
<protein>
    <submittedName>
        <fullName evidence="2">Uncharacterized protein</fullName>
    </submittedName>
</protein>
<evidence type="ECO:0000313" key="2">
    <source>
        <dbReference type="EMBL" id="KAK0619340.1"/>
    </source>
</evidence>
<feature type="compositionally biased region" description="Basic and acidic residues" evidence="1">
    <location>
        <begin position="52"/>
        <end position="64"/>
    </location>
</feature>
<dbReference type="EMBL" id="JAULSU010000004">
    <property type="protein sequence ID" value="KAK0619340.1"/>
    <property type="molecule type" value="Genomic_DNA"/>
</dbReference>
<comment type="caution">
    <text evidence="2">The sequence shown here is derived from an EMBL/GenBank/DDBJ whole genome shotgun (WGS) entry which is preliminary data.</text>
</comment>
<dbReference type="AlphaFoldDB" id="A0AA40BZL2"/>
<evidence type="ECO:0000313" key="3">
    <source>
        <dbReference type="Proteomes" id="UP001175000"/>
    </source>
</evidence>